<evidence type="ECO:0000259" key="1">
    <source>
        <dbReference type="PROSITE" id="PS51154"/>
    </source>
</evidence>
<reference evidence="2 3" key="1">
    <citation type="submission" date="2016-10" db="EMBL/GenBank/DDBJ databases">
        <authorList>
            <person name="de Groot N.N."/>
        </authorList>
    </citation>
    <scope>NUCLEOTIDE SEQUENCE [LARGE SCALE GENOMIC DNA]</scope>
    <source>
        <strain evidence="2 3">F</strain>
    </source>
</reference>
<dbReference type="Proteomes" id="UP000214760">
    <property type="component" value="Unassembled WGS sequence"/>
</dbReference>
<name>A0A1I6JRP3_9FIRM</name>
<protein>
    <recommendedName>
        <fullName evidence="1">Macro domain-containing protein</fullName>
    </recommendedName>
</protein>
<dbReference type="RefSeq" id="WP_038288452.1">
    <property type="nucleotide sequence ID" value="NZ_FOZC01000010.1"/>
</dbReference>
<dbReference type="PROSITE" id="PS51154">
    <property type="entry name" value="MACRO"/>
    <property type="match status" value="1"/>
</dbReference>
<feature type="domain" description="Macro" evidence="1">
    <location>
        <begin position="1"/>
        <end position="67"/>
    </location>
</feature>
<dbReference type="InterPro" id="IPR002589">
    <property type="entry name" value="Macro_dom"/>
</dbReference>
<proteinExistence type="predicted"/>
<dbReference type="Gene3D" id="3.40.220.10">
    <property type="entry name" value="Leucine Aminopeptidase, subunit E, domain 1"/>
    <property type="match status" value="1"/>
</dbReference>
<organism evidence="2 3">
    <name type="scientific">[Clostridium] aminophilum</name>
    <dbReference type="NCBI Taxonomy" id="1526"/>
    <lineage>
        <taxon>Bacteria</taxon>
        <taxon>Bacillati</taxon>
        <taxon>Bacillota</taxon>
        <taxon>Clostridia</taxon>
        <taxon>Lachnospirales</taxon>
        <taxon>Lachnospiraceae</taxon>
    </lineage>
</organism>
<evidence type="ECO:0000313" key="2">
    <source>
        <dbReference type="EMBL" id="SFR81647.1"/>
    </source>
</evidence>
<gene>
    <name evidence="2" type="ORF">SAMN02910262_01849</name>
</gene>
<dbReference type="EMBL" id="FOZC01000010">
    <property type="protein sequence ID" value="SFR81647.1"/>
    <property type="molecule type" value="Genomic_DNA"/>
</dbReference>
<accession>A0A1I6JRP3</accession>
<dbReference type="AlphaFoldDB" id="A0A1I6JRP3"/>
<dbReference type="SUPFAM" id="SSF52949">
    <property type="entry name" value="Macro domain-like"/>
    <property type="match status" value="1"/>
</dbReference>
<evidence type="ECO:0000313" key="3">
    <source>
        <dbReference type="Proteomes" id="UP000214760"/>
    </source>
</evidence>
<sequence>MPLKIVRNDITRMDTDAIVNTAGEVPVVREGCDTAVHNAAGYEELLQYRIDHIGKKLEEHGLPCIIR</sequence>
<dbReference type="InterPro" id="IPR043472">
    <property type="entry name" value="Macro_dom-like"/>
</dbReference>